<name>A0ACC1JMN0_9FUNG</name>
<protein>
    <submittedName>
        <fullName evidence="1">Elongation factor Ts, mitochondrial</fullName>
    </submittedName>
</protein>
<sequence length="328" mass="33972">AMRLSGALAPVCARWRGYATKVDIGALKRLRQLNPVSLGKAKEALLNSDNDIDRALRWLEKDALAAGAQKAEKVKDRVACEGGIAVHIDEAHSAGSIVELSCETDFVARNAAFVDLASDIARTSAAFAAGCPGADTPLASVELDRLAAATLGERTVAAAVTESIGRLGENIVLRRAAVVGAPGAADSIVVSGYVHSGVAGSRGGSAGKIGGLVALHSAIRDAEHRGTLSQLAKRLAQQVVGYAPRHASLAEWERAKAAGAAVGDPATTVLEAQQFLFGGGTVGEVLDKLSRGLASPIKVVSFVRFERGEGIEKPAKADFAEEVRRQLA</sequence>
<comment type="caution">
    <text evidence="1">The sequence shown here is derived from an EMBL/GenBank/DDBJ whole genome shotgun (WGS) entry which is preliminary data.</text>
</comment>
<gene>
    <name evidence="1" type="primary">TSF1</name>
    <name evidence="1" type="ORF">IWQ57_005539</name>
</gene>
<proteinExistence type="predicted"/>
<keyword evidence="2" id="KW-1185">Reference proteome</keyword>
<reference evidence="1" key="1">
    <citation type="submission" date="2022-07" db="EMBL/GenBank/DDBJ databases">
        <title>Phylogenomic reconstructions and comparative analyses of Kickxellomycotina fungi.</title>
        <authorList>
            <person name="Reynolds N.K."/>
            <person name="Stajich J.E."/>
            <person name="Barry K."/>
            <person name="Grigoriev I.V."/>
            <person name="Crous P."/>
            <person name="Smith M.E."/>
        </authorList>
    </citation>
    <scope>NUCLEOTIDE SEQUENCE</scope>
    <source>
        <strain evidence="1">CBS 109366</strain>
    </source>
</reference>
<evidence type="ECO:0000313" key="1">
    <source>
        <dbReference type="EMBL" id="KAJ2763548.1"/>
    </source>
</evidence>
<feature type="non-terminal residue" evidence="1">
    <location>
        <position position="1"/>
    </location>
</feature>
<keyword evidence="1" id="KW-0648">Protein biosynthesis</keyword>
<accession>A0ACC1JMN0</accession>
<evidence type="ECO:0000313" key="2">
    <source>
        <dbReference type="Proteomes" id="UP001140234"/>
    </source>
</evidence>
<keyword evidence="1" id="KW-0251">Elongation factor</keyword>
<dbReference type="Proteomes" id="UP001140234">
    <property type="component" value="Unassembled WGS sequence"/>
</dbReference>
<organism evidence="1 2">
    <name type="scientific">Coemansia nantahalensis</name>
    <dbReference type="NCBI Taxonomy" id="2789366"/>
    <lineage>
        <taxon>Eukaryota</taxon>
        <taxon>Fungi</taxon>
        <taxon>Fungi incertae sedis</taxon>
        <taxon>Zoopagomycota</taxon>
        <taxon>Kickxellomycotina</taxon>
        <taxon>Kickxellomycetes</taxon>
        <taxon>Kickxellales</taxon>
        <taxon>Kickxellaceae</taxon>
        <taxon>Coemansia</taxon>
    </lineage>
</organism>
<dbReference type="EMBL" id="JANBUJ010002718">
    <property type="protein sequence ID" value="KAJ2763548.1"/>
    <property type="molecule type" value="Genomic_DNA"/>
</dbReference>